<feature type="region of interest" description="Disordered" evidence="4">
    <location>
        <begin position="613"/>
        <end position="645"/>
    </location>
</feature>
<evidence type="ECO:0000256" key="1">
    <source>
        <dbReference type="ARBA" id="ARBA00004123"/>
    </source>
</evidence>
<dbReference type="OrthoDB" id="435881at2759"/>
<comment type="subcellular location">
    <subcellularLocation>
        <location evidence="1">Nucleus</location>
    </subcellularLocation>
</comment>
<dbReference type="CDD" id="cd12148">
    <property type="entry name" value="fungal_TF_MHR"/>
    <property type="match status" value="1"/>
</dbReference>
<dbReference type="PROSITE" id="PS50048">
    <property type="entry name" value="ZN2_CY6_FUNGAL_2"/>
    <property type="match status" value="1"/>
</dbReference>
<keyword evidence="7" id="KW-1185">Reference proteome</keyword>
<evidence type="ECO:0000259" key="5">
    <source>
        <dbReference type="PROSITE" id="PS50048"/>
    </source>
</evidence>
<reference evidence="6 7" key="1">
    <citation type="journal article" date="2016" name="Genome Biol. Evol.">
        <title>Divergent and convergent evolution of fungal pathogenicity.</title>
        <authorList>
            <person name="Shang Y."/>
            <person name="Xiao G."/>
            <person name="Zheng P."/>
            <person name="Cen K."/>
            <person name="Zhan S."/>
            <person name="Wang C."/>
        </authorList>
    </citation>
    <scope>NUCLEOTIDE SEQUENCE [LARGE SCALE GENOMIC DNA]</scope>
    <source>
        <strain evidence="6 7">RCEF 2490</strain>
    </source>
</reference>
<proteinExistence type="predicted"/>
<protein>
    <submittedName>
        <fullName evidence="6">Transcription factor</fullName>
    </submittedName>
</protein>
<accession>A0A162I6T2</accession>
<dbReference type="GO" id="GO:0008270">
    <property type="term" value="F:zinc ion binding"/>
    <property type="evidence" value="ECO:0007669"/>
    <property type="project" value="InterPro"/>
</dbReference>
<dbReference type="GO" id="GO:0000981">
    <property type="term" value="F:DNA-binding transcription factor activity, RNA polymerase II-specific"/>
    <property type="evidence" value="ECO:0007669"/>
    <property type="project" value="InterPro"/>
</dbReference>
<evidence type="ECO:0000256" key="3">
    <source>
        <dbReference type="ARBA" id="ARBA00023242"/>
    </source>
</evidence>
<dbReference type="AlphaFoldDB" id="A0A162I6T2"/>
<sequence length="680" mass="75760">MAQRGASSSNPETSADAPNHSCLLCRQRKVKCDRRSPCSNCRKAEQLCTFVPPVRGKRGRSNNSKKTLREKLARYEALLDSHGVAFRPASLGSEESSPGEATQPNDVSSPGFSRVIPSTARDQGDQKTTGKLLQHPEAGDQTDRLSSEPIAEDGEAFFESEEAPVKVLTSIHLPCSTLPRLSDLYLERVDSLAKVLHFPSFWQAVIPALQHPATLSKSFEALIFSFYLSVISTLSDQECRDLLNMNRAEASRLYRGAARQALMNARFLSTSNVTTLQAWSLFLICVRNVYSAETLHILSGIALRLARKMGLHRDGAALSLSPFDTEMRRRLWWHLAHIDFRIADVLGIRPSLDLCDGDAKIPSNVSDAHLDPGMTVPPEEEKGITPVTMCLIRCEIMNVLTQFSSSATDALSWEALNNPALPVATRDEIIDHIEDCLEKKYLRYCDPANDLHTCVSIVIRSSICKMRLFAHNPKHTAIQATRAPDVERDIVFSNAMKLLGYAPLMRGAVPGLEKYKWQMGTSYIWNTVLYVLIEVRWRKMGPEVERAWPLLGQIFKYYPKVPAKTTGAAVYAAISSWTIEAWNEYCTATKDHGTDPATPDFIRALQEQSMQNSAARGAKLDGGQRYDTGGREQLRLESDPTSQPVEMGVLHDFPDLLSFETNPAEWLQWEQLVSGYGECG</sequence>
<evidence type="ECO:0000313" key="7">
    <source>
        <dbReference type="Proteomes" id="UP000078544"/>
    </source>
</evidence>
<dbReference type="PANTHER" id="PTHR31001">
    <property type="entry name" value="UNCHARACTERIZED TRANSCRIPTIONAL REGULATORY PROTEIN"/>
    <property type="match status" value="1"/>
</dbReference>
<feature type="domain" description="Zn(2)-C6 fungal-type" evidence="5">
    <location>
        <begin position="21"/>
        <end position="50"/>
    </location>
</feature>
<keyword evidence="3" id="KW-0539">Nucleus</keyword>
<comment type="caution">
    <text evidence="6">The sequence shown here is derived from an EMBL/GenBank/DDBJ whole genome shotgun (WGS) entry which is preliminary data.</text>
</comment>
<dbReference type="EMBL" id="AZGY01000025">
    <property type="protein sequence ID" value="KZZ89383.1"/>
    <property type="molecule type" value="Genomic_DNA"/>
</dbReference>
<dbReference type="CDD" id="cd00067">
    <property type="entry name" value="GAL4"/>
    <property type="match status" value="1"/>
</dbReference>
<dbReference type="PROSITE" id="PS00463">
    <property type="entry name" value="ZN2_CY6_FUNGAL_1"/>
    <property type="match status" value="1"/>
</dbReference>
<organism evidence="6 7">
    <name type="scientific">Moelleriella libera RCEF 2490</name>
    <dbReference type="NCBI Taxonomy" id="1081109"/>
    <lineage>
        <taxon>Eukaryota</taxon>
        <taxon>Fungi</taxon>
        <taxon>Dikarya</taxon>
        <taxon>Ascomycota</taxon>
        <taxon>Pezizomycotina</taxon>
        <taxon>Sordariomycetes</taxon>
        <taxon>Hypocreomycetidae</taxon>
        <taxon>Hypocreales</taxon>
        <taxon>Clavicipitaceae</taxon>
        <taxon>Moelleriella</taxon>
    </lineage>
</organism>
<dbReference type="Proteomes" id="UP000078544">
    <property type="component" value="Unassembled WGS sequence"/>
</dbReference>
<dbReference type="InterPro" id="IPR007219">
    <property type="entry name" value="XnlR_reg_dom"/>
</dbReference>
<evidence type="ECO:0000313" key="6">
    <source>
        <dbReference type="EMBL" id="KZZ89383.1"/>
    </source>
</evidence>
<dbReference type="SMART" id="SM00066">
    <property type="entry name" value="GAL4"/>
    <property type="match status" value="1"/>
</dbReference>
<gene>
    <name evidence="6" type="ORF">AAL_07682</name>
</gene>
<dbReference type="PANTHER" id="PTHR31001:SF85">
    <property type="entry name" value="ZN(II)2CYS6 TRANSCRIPTION FACTOR (EUROFUNG)"/>
    <property type="match status" value="1"/>
</dbReference>
<dbReference type="STRING" id="1081109.A0A162I6T2"/>
<dbReference type="SUPFAM" id="SSF57701">
    <property type="entry name" value="Zn2/Cys6 DNA-binding domain"/>
    <property type="match status" value="1"/>
</dbReference>
<dbReference type="Pfam" id="PF04082">
    <property type="entry name" value="Fungal_trans"/>
    <property type="match status" value="1"/>
</dbReference>
<feature type="compositionally biased region" description="Polar residues" evidence="4">
    <location>
        <begin position="93"/>
        <end position="111"/>
    </location>
</feature>
<feature type="compositionally biased region" description="Polar residues" evidence="4">
    <location>
        <begin position="1"/>
        <end position="13"/>
    </location>
</feature>
<evidence type="ECO:0000256" key="4">
    <source>
        <dbReference type="SAM" id="MobiDB-lite"/>
    </source>
</evidence>
<dbReference type="GO" id="GO:0003677">
    <property type="term" value="F:DNA binding"/>
    <property type="evidence" value="ECO:0007669"/>
    <property type="project" value="InterPro"/>
</dbReference>
<feature type="compositionally biased region" description="Basic and acidic residues" evidence="4">
    <location>
        <begin position="137"/>
        <end position="146"/>
    </location>
</feature>
<evidence type="ECO:0000256" key="2">
    <source>
        <dbReference type="ARBA" id="ARBA00022723"/>
    </source>
</evidence>
<dbReference type="GO" id="GO:0005634">
    <property type="term" value="C:nucleus"/>
    <property type="evidence" value="ECO:0007669"/>
    <property type="project" value="UniProtKB-SubCell"/>
</dbReference>
<feature type="region of interest" description="Disordered" evidence="4">
    <location>
        <begin position="88"/>
        <end position="146"/>
    </location>
</feature>
<feature type="region of interest" description="Disordered" evidence="4">
    <location>
        <begin position="1"/>
        <end position="20"/>
    </location>
</feature>
<dbReference type="Gene3D" id="4.10.240.10">
    <property type="entry name" value="Zn(2)-C6 fungal-type DNA-binding domain"/>
    <property type="match status" value="1"/>
</dbReference>
<dbReference type="Pfam" id="PF00172">
    <property type="entry name" value="Zn_clus"/>
    <property type="match status" value="1"/>
</dbReference>
<keyword evidence="2" id="KW-0479">Metal-binding</keyword>
<dbReference type="InterPro" id="IPR050613">
    <property type="entry name" value="Sec_Metabolite_Reg"/>
</dbReference>
<dbReference type="InterPro" id="IPR001138">
    <property type="entry name" value="Zn2Cys6_DnaBD"/>
</dbReference>
<dbReference type="SMART" id="SM00906">
    <property type="entry name" value="Fungal_trans"/>
    <property type="match status" value="1"/>
</dbReference>
<dbReference type="InterPro" id="IPR036864">
    <property type="entry name" value="Zn2-C6_fun-type_DNA-bd_sf"/>
</dbReference>
<dbReference type="GO" id="GO:0006351">
    <property type="term" value="P:DNA-templated transcription"/>
    <property type="evidence" value="ECO:0007669"/>
    <property type="project" value="InterPro"/>
</dbReference>
<name>A0A162I6T2_9HYPO</name>
<feature type="compositionally biased region" description="Basic and acidic residues" evidence="4">
    <location>
        <begin position="618"/>
        <end position="638"/>
    </location>
</feature>